<keyword evidence="1" id="KW-1133">Transmembrane helix</keyword>
<dbReference type="EMBL" id="NAJO01000011">
    <property type="protein sequence ID" value="OQO09066.1"/>
    <property type="molecule type" value="Genomic_DNA"/>
</dbReference>
<name>A0A1V8TCG3_9PEZI</name>
<dbReference type="AlphaFoldDB" id="A0A1V8TCG3"/>
<keyword evidence="3" id="KW-1185">Reference proteome</keyword>
<reference evidence="3" key="1">
    <citation type="submission" date="2017-03" db="EMBL/GenBank/DDBJ databases">
        <title>Genomes of endolithic fungi from Antarctica.</title>
        <authorList>
            <person name="Coleine C."/>
            <person name="Masonjones S."/>
            <person name="Stajich J.E."/>
        </authorList>
    </citation>
    <scope>NUCLEOTIDE SEQUENCE [LARGE SCALE GENOMIC DNA]</scope>
    <source>
        <strain evidence="3">CCFEE 5527</strain>
    </source>
</reference>
<dbReference type="InParanoid" id="A0A1V8TCG3"/>
<feature type="transmembrane region" description="Helical" evidence="1">
    <location>
        <begin position="99"/>
        <end position="120"/>
    </location>
</feature>
<organism evidence="2 3">
    <name type="scientific">Cryoendolithus antarcticus</name>
    <dbReference type="NCBI Taxonomy" id="1507870"/>
    <lineage>
        <taxon>Eukaryota</taxon>
        <taxon>Fungi</taxon>
        <taxon>Dikarya</taxon>
        <taxon>Ascomycota</taxon>
        <taxon>Pezizomycotina</taxon>
        <taxon>Dothideomycetes</taxon>
        <taxon>Dothideomycetidae</taxon>
        <taxon>Cladosporiales</taxon>
        <taxon>Cladosporiaceae</taxon>
        <taxon>Cryoendolithus</taxon>
    </lineage>
</organism>
<comment type="caution">
    <text evidence="2">The sequence shown here is derived from an EMBL/GenBank/DDBJ whole genome shotgun (WGS) entry which is preliminary data.</text>
</comment>
<gene>
    <name evidence="2" type="ORF">B0A48_05957</name>
</gene>
<keyword evidence="1" id="KW-0472">Membrane</keyword>
<accession>A0A1V8TCG3</accession>
<sequence>MQPQQQIWSKRVLVPFWIVQSLGFAIILIVACLGFSVIKDIDSNDTLTSEYDGQTLDDAERLLKIGAGILLGLSVVSIILNITEIVLYARKRLTPTIHLSSVCVKTVLWVFYFILTAIGAARGSGVGFILSIALVATCLGQLIYGSVIVHRKRKGKLNVATEEYGMAPTAYGGAPKWGSAPEQSYSAVPSAYANQQPAFGRA</sequence>
<evidence type="ECO:0000313" key="3">
    <source>
        <dbReference type="Proteomes" id="UP000192596"/>
    </source>
</evidence>
<proteinExistence type="predicted"/>
<feature type="transmembrane region" description="Helical" evidence="1">
    <location>
        <begin position="65"/>
        <end position="87"/>
    </location>
</feature>
<feature type="transmembrane region" description="Helical" evidence="1">
    <location>
        <begin position="12"/>
        <end position="38"/>
    </location>
</feature>
<keyword evidence="1" id="KW-0812">Transmembrane</keyword>
<feature type="transmembrane region" description="Helical" evidence="1">
    <location>
        <begin position="126"/>
        <end position="149"/>
    </location>
</feature>
<evidence type="ECO:0000313" key="2">
    <source>
        <dbReference type="EMBL" id="OQO09066.1"/>
    </source>
</evidence>
<dbReference type="Proteomes" id="UP000192596">
    <property type="component" value="Unassembled WGS sequence"/>
</dbReference>
<dbReference type="OrthoDB" id="5211263at2759"/>
<evidence type="ECO:0000256" key="1">
    <source>
        <dbReference type="SAM" id="Phobius"/>
    </source>
</evidence>
<protein>
    <submittedName>
        <fullName evidence="2">Uncharacterized protein</fullName>
    </submittedName>
</protein>